<evidence type="ECO:0000313" key="2">
    <source>
        <dbReference type="Proteomes" id="UP001610432"/>
    </source>
</evidence>
<dbReference type="GeneID" id="98145650"/>
<proteinExistence type="predicted"/>
<evidence type="ECO:0000313" key="1">
    <source>
        <dbReference type="EMBL" id="KAL2860828.1"/>
    </source>
</evidence>
<dbReference type="Proteomes" id="UP001610432">
    <property type="component" value="Unassembled WGS sequence"/>
</dbReference>
<sequence>MKLNGVDPVRIEGKELPRCLLHTLRAFLAESRLHGHARGHGQGIVGQGPWFPVYYT</sequence>
<organism evidence="1 2">
    <name type="scientific">Aspergillus lucknowensis</name>
    <dbReference type="NCBI Taxonomy" id="176173"/>
    <lineage>
        <taxon>Eukaryota</taxon>
        <taxon>Fungi</taxon>
        <taxon>Dikarya</taxon>
        <taxon>Ascomycota</taxon>
        <taxon>Pezizomycotina</taxon>
        <taxon>Eurotiomycetes</taxon>
        <taxon>Eurotiomycetidae</taxon>
        <taxon>Eurotiales</taxon>
        <taxon>Aspergillaceae</taxon>
        <taxon>Aspergillus</taxon>
        <taxon>Aspergillus subgen. Nidulantes</taxon>
    </lineage>
</organism>
<keyword evidence="2" id="KW-1185">Reference proteome</keyword>
<dbReference type="EMBL" id="JBFXLQ010000083">
    <property type="protein sequence ID" value="KAL2860828.1"/>
    <property type="molecule type" value="Genomic_DNA"/>
</dbReference>
<protein>
    <submittedName>
        <fullName evidence="1">Uncharacterized protein</fullName>
    </submittedName>
</protein>
<dbReference type="RefSeq" id="XP_070880722.1">
    <property type="nucleotide sequence ID" value="XM_071030578.1"/>
</dbReference>
<accession>A0ABR4L8H4</accession>
<gene>
    <name evidence="1" type="ORF">BJX67DRAFT_367899</name>
</gene>
<comment type="caution">
    <text evidence="1">The sequence shown here is derived from an EMBL/GenBank/DDBJ whole genome shotgun (WGS) entry which is preliminary data.</text>
</comment>
<name>A0ABR4L8H4_9EURO</name>
<reference evidence="1 2" key="1">
    <citation type="submission" date="2024-07" db="EMBL/GenBank/DDBJ databases">
        <title>Section-level genome sequencing and comparative genomics of Aspergillus sections Usti and Cavernicolus.</title>
        <authorList>
            <consortium name="Lawrence Berkeley National Laboratory"/>
            <person name="Nybo J.L."/>
            <person name="Vesth T.C."/>
            <person name="Theobald S."/>
            <person name="Frisvad J.C."/>
            <person name="Larsen T.O."/>
            <person name="Kjaerboelling I."/>
            <person name="Rothschild-Mancinelli K."/>
            <person name="Lyhne E.K."/>
            <person name="Kogle M.E."/>
            <person name="Barry K."/>
            <person name="Clum A."/>
            <person name="Na H."/>
            <person name="Ledsgaard L."/>
            <person name="Lin J."/>
            <person name="Lipzen A."/>
            <person name="Kuo A."/>
            <person name="Riley R."/>
            <person name="Mondo S."/>
            <person name="Labutti K."/>
            <person name="Haridas S."/>
            <person name="Pangalinan J."/>
            <person name="Salamov A.A."/>
            <person name="Simmons B.A."/>
            <person name="Magnuson J.K."/>
            <person name="Chen J."/>
            <person name="Drula E."/>
            <person name="Henrissat B."/>
            <person name="Wiebenga A."/>
            <person name="Lubbers R.J."/>
            <person name="Gomes A.C."/>
            <person name="Macurrencykelacurrency M.R."/>
            <person name="Stajich J."/>
            <person name="Grigoriev I.V."/>
            <person name="Mortensen U.H."/>
            <person name="De Vries R.P."/>
            <person name="Baker S.E."/>
            <person name="Andersen M.R."/>
        </authorList>
    </citation>
    <scope>NUCLEOTIDE SEQUENCE [LARGE SCALE GENOMIC DNA]</scope>
    <source>
        <strain evidence="1 2">CBS 449.75</strain>
    </source>
</reference>